<evidence type="ECO:0000256" key="4">
    <source>
        <dbReference type="SAM" id="MobiDB-lite"/>
    </source>
</evidence>
<proteinExistence type="inferred from homology"/>
<dbReference type="EMBL" id="LJZO01000025">
    <property type="protein sequence ID" value="ROV95088.1"/>
    <property type="molecule type" value="Genomic_DNA"/>
</dbReference>
<keyword evidence="8" id="KW-1185">Reference proteome</keyword>
<comment type="subcellular location">
    <subcellularLocation>
        <location evidence="1">Cytoplasm</location>
    </subcellularLocation>
</comment>
<evidence type="ECO:0000256" key="3">
    <source>
        <dbReference type="ARBA" id="ARBA00022490"/>
    </source>
</evidence>
<evidence type="ECO:0000256" key="1">
    <source>
        <dbReference type="ARBA" id="ARBA00004496"/>
    </source>
</evidence>
<dbReference type="PANTHER" id="PTHR21373:SF0">
    <property type="entry name" value="N-ALPHA-ACETYLTRANSFERASE 35, NATC AUXILIARY SUBUNIT"/>
    <property type="match status" value="1"/>
</dbReference>
<comment type="similarity">
    <text evidence="2">Belongs to the MAK10 family.</text>
</comment>
<feature type="region of interest" description="Disordered" evidence="4">
    <location>
        <begin position="931"/>
        <end position="958"/>
    </location>
</feature>
<dbReference type="Pfam" id="PF25789">
    <property type="entry name" value="TPR_NAA35"/>
    <property type="match status" value="1"/>
</dbReference>
<evidence type="ECO:0000256" key="2">
    <source>
        <dbReference type="ARBA" id="ARBA00006289"/>
    </source>
</evidence>
<protein>
    <recommendedName>
        <fullName evidence="9">Mak10 subunit, NatC N(Alpha)-terminal acetyltransferase</fullName>
    </recommendedName>
</protein>
<feature type="domain" description="NAA35-like TPR repeats" evidence="6">
    <location>
        <begin position="295"/>
        <end position="602"/>
    </location>
</feature>
<dbReference type="GO" id="GO:0031417">
    <property type="term" value="C:NatC complex"/>
    <property type="evidence" value="ECO:0007669"/>
    <property type="project" value="InterPro"/>
</dbReference>
<evidence type="ECO:0000313" key="8">
    <source>
        <dbReference type="Proteomes" id="UP000284375"/>
    </source>
</evidence>
<keyword evidence="3" id="KW-0963">Cytoplasm</keyword>
<accession>A0A423VVT4</accession>
<dbReference type="Proteomes" id="UP000284375">
    <property type="component" value="Unassembled WGS sequence"/>
</dbReference>
<dbReference type="STRING" id="252740.A0A423VVT4"/>
<dbReference type="AlphaFoldDB" id="A0A423VVT4"/>
<dbReference type="OrthoDB" id="269405at2759"/>
<dbReference type="InterPro" id="IPR057983">
    <property type="entry name" value="NAA35-like_N"/>
</dbReference>
<evidence type="ECO:0000259" key="6">
    <source>
        <dbReference type="Pfam" id="PF25789"/>
    </source>
</evidence>
<sequence>MIRDESGMSRALEPGELVKDGYFTLFESVGALEIMDPKMDSGCLAPGESLDENYDVKRPLLPQEVLGIMDQLLCHETLFTSVYLEAIMMPRPERIQDAHFTRDPDDFVHKDPMLQVLRAYCLGLLKASWYVNERIKFEHYYEEEDFVTNTYHRSLSDKIDREEVRDVLQEARQLVKGLKHNLGPIAQALDFRLELRYAFLRAIELSELRSHPESLKTPWIQMKAILEPVNESHSLATPVPEAFSVKLQRRLASTMPPRPIVQLNFEDAYLHLKRLFVDGIEVTDVLKYSDSQSLLNYLFKDMVLLGRLSIRQVFDDDLSIVVLPCSRLLDPANDKVESPNDPRFAIAHQMEIFRQRAAQSYLDVFRAFCQNRCRVRRTLCHAIQDWETVQADAEELDGLLQMALDEKPMAYQSKFAGSGSGPAETYSLPLSSWAYLYKLRLMEWIVQLGFELEVYQPDELAGMYWYLSYLARTRAGHVERIKAFAVRSLNDLRAKPNSFTPAQEAQVTRSLSYLRATLLDAAVTWELADALSSIYTLIYDRLNLLSPPPRPYSADSLRYEIRMRPFLTIELPDLPPFADFVQSTKQPDRSNRQLLDCAEAAVAGAKKGYEHLTKFGETEAFTVGGETHARWLAGRKSEFKSVIQASLAVSALRNVVDAREKGVETAGVKVEVPLPDKAYHEWWLVPKVTLADHYSHLHNALTIPSEADRRAENNEEEMESSFAKMARDHHGAVPGDCEPPAAQGALGEGLPGRGLAQPHGLLVEDVLEGEQEGGGEHALGDLGADALVQAGVALLADDALDGGRHALGLLAGAALLAAGDVRLRLDRDVGVGDARGEELAQGAEEEGDAGRDDAAAALDGVLELLEQRVLQDGVDDEDQGGEDAGEEGLGPLVLQHGEEGAEGGRGCRLGGAPGQRLLVVAVGLVLPRGHARVDDPDGVGEDDGGGAGEGAGHHALDGGELLGGAAGLDGGGLEEGAGPLVPVVVDKVGDGDAEQGRVEARVQARDALAGRDVLDGLEEGRVGPLGLHLGSGREGDEGVAVLGGQLDVVARTVWAGWGWSLSYVRTMDRMPPPAPARAWATLSF</sequence>
<dbReference type="InterPro" id="IPR007244">
    <property type="entry name" value="Naa35_N"/>
</dbReference>
<dbReference type="PANTHER" id="PTHR21373">
    <property type="entry name" value="GLUCOSE REPRESSIBLE PROTEIN MAK10"/>
    <property type="match status" value="1"/>
</dbReference>
<feature type="region of interest" description="Disordered" evidence="4">
    <location>
        <begin position="705"/>
        <end position="753"/>
    </location>
</feature>
<dbReference type="Pfam" id="PF04112">
    <property type="entry name" value="Mak10"/>
    <property type="match status" value="1"/>
</dbReference>
<reference evidence="7 8" key="1">
    <citation type="submission" date="2015-09" db="EMBL/GenBank/DDBJ databases">
        <title>Host preference determinants of Valsa canker pathogens revealed by comparative genomics.</title>
        <authorList>
            <person name="Yin Z."/>
            <person name="Huang L."/>
        </authorList>
    </citation>
    <scope>NUCLEOTIDE SEQUENCE [LARGE SCALE GENOMIC DNA]</scope>
    <source>
        <strain evidence="7 8">YSFL</strain>
    </source>
</reference>
<evidence type="ECO:0008006" key="9">
    <source>
        <dbReference type="Google" id="ProtNLM"/>
    </source>
</evidence>
<dbReference type="InterPro" id="IPR057982">
    <property type="entry name" value="TPR_NAA35"/>
</dbReference>
<evidence type="ECO:0000259" key="5">
    <source>
        <dbReference type="Pfam" id="PF04112"/>
    </source>
</evidence>
<evidence type="ECO:0000313" key="7">
    <source>
        <dbReference type="EMBL" id="ROV95088.1"/>
    </source>
</evidence>
<organism evidence="7 8">
    <name type="scientific">Cytospora chrysosperma</name>
    <name type="common">Cytospora canker fungus</name>
    <name type="synonym">Sphaeria chrysosperma</name>
    <dbReference type="NCBI Taxonomy" id="252740"/>
    <lineage>
        <taxon>Eukaryota</taxon>
        <taxon>Fungi</taxon>
        <taxon>Dikarya</taxon>
        <taxon>Ascomycota</taxon>
        <taxon>Pezizomycotina</taxon>
        <taxon>Sordariomycetes</taxon>
        <taxon>Sordariomycetidae</taxon>
        <taxon>Diaporthales</taxon>
        <taxon>Cytosporaceae</taxon>
        <taxon>Cytospora</taxon>
    </lineage>
</organism>
<feature type="domain" description="NAA35-like N-terminal" evidence="5">
    <location>
        <begin position="14"/>
        <end position="165"/>
    </location>
</feature>
<comment type="caution">
    <text evidence="7">The sequence shown here is derived from an EMBL/GenBank/DDBJ whole genome shotgun (WGS) entry which is preliminary data.</text>
</comment>
<name>A0A423VVT4_CYTCH</name>
<gene>
    <name evidence="7" type="ORF">VSDG_05832</name>
</gene>